<proteinExistence type="predicted"/>
<comment type="caution">
    <text evidence="1">The sequence shown here is derived from an EMBL/GenBank/DDBJ whole genome shotgun (WGS) entry which is preliminary data.</text>
</comment>
<accession>A0A8H4J779</accession>
<name>A0A8H4J779_9PEZI</name>
<dbReference type="Proteomes" id="UP000572817">
    <property type="component" value="Unassembled WGS sequence"/>
</dbReference>
<dbReference type="AlphaFoldDB" id="A0A8H4J779"/>
<sequence length="102" mass="11802">MAPTGTHQKHADPEIERLSREVEKLTALCETLLEKIASKSESGHSTKLPDPERFDASPVYFPGWIFNIRLKLTYDADHFHSDQHRMAYVYSRLTQNAQFHMS</sequence>
<dbReference type="OrthoDB" id="3598195at2759"/>
<gene>
    <name evidence="1" type="ORF">GTA08_BOTSDO00405</name>
</gene>
<protein>
    <submittedName>
        <fullName evidence="1">Uncharacterized protein</fullName>
    </submittedName>
</protein>
<evidence type="ECO:0000313" key="2">
    <source>
        <dbReference type="Proteomes" id="UP000572817"/>
    </source>
</evidence>
<reference evidence="1" key="1">
    <citation type="submission" date="2020-04" db="EMBL/GenBank/DDBJ databases">
        <title>Genome Assembly and Annotation of Botryosphaeria dothidea sdau 11-99, a Latent Pathogen of Apple Fruit Ring Rot in China.</title>
        <authorList>
            <person name="Yu C."/>
            <person name="Diao Y."/>
            <person name="Lu Q."/>
            <person name="Zhao J."/>
            <person name="Cui S."/>
            <person name="Peng C."/>
            <person name="He B."/>
            <person name="Liu H."/>
        </authorList>
    </citation>
    <scope>NUCLEOTIDE SEQUENCE [LARGE SCALE GENOMIC DNA]</scope>
    <source>
        <strain evidence="1">Sdau11-99</strain>
    </source>
</reference>
<evidence type="ECO:0000313" key="1">
    <source>
        <dbReference type="EMBL" id="KAF4314415.1"/>
    </source>
</evidence>
<dbReference type="EMBL" id="WWBZ02000001">
    <property type="protein sequence ID" value="KAF4314415.1"/>
    <property type="molecule type" value="Genomic_DNA"/>
</dbReference>
<organism evidence="1 2">
    <name type="scientific">Botryosphaeria dothidea</name>
    <dbReference type="NCBI Taxonomy" id="55169"/>
    <lineage>
        <taxon>Eukaryota</taxon>
        <taxon>Fungi</taxon>
        <taxon>Dikarya</taxon>
        <taxon>Ascomycota</taxon>
        <taxon>Pezizomycotina</taxon>
        <taxon>Dothideomycetes</taxon>
        <taxon>Dothideomycetes incertae sedis</taxon>
        <taxon>Botryosphaeriales</taxon>
        <taxon>Botryosphaeriaceae</taxon>
        <taxon>Botryosphaeria</taxon>
    </lineage>
</organism>
<keyword evidence="2" id="KW-1185">Reference proteome</keyword>